<dbReference type="EMBL" id="CP027569">
    <property type="protein sequence ID" value="AVO28163.1"/>
    <property type="molecule type" value="Genomic_DNA"/>
</dbReference>
<evidence type="ECO:0000256" key="6">
    <source>
        <dbReference type="ARBA" id="ARBA00023136"/>
    </source>
</evidence>
<gene>
    <name evidence="8" type="ORF">C6Y28_11270</name>
</gene>
<dbReference type="Gene3D" id="1.20.1250.20">
    <property type="entry name" value="MFS general substrate transporter like domains"/>
    <property type="match status" value="1"/>
</dbReference>
<proteinExistence type="predicted"/>
<dbReference type="InterPro" id="IPR036259">
    <property type="entry name" value="MFS_trans_sf"/>
</dbReference>
<dbReference type="InterPro" id="IPR020846">
    <property type="entry name" value="MFS_dom"/>
</dbReference>
<dbReference type="PRINTS" id="PR01036">
    <property type="entry name" value="TCRTETB"/>
</dbReference>
<dbReference type="PROSITE" id="PS50850">
    <property type="entry name" value="MFS"/>
    <property type="match status" value="1"/>
</dbReference>
<accession>A0A2S0M9Q3</accession>
<dbReference type="OrthoDB" id="102502at2"/>
<dbReference type="RefSeq" id="WP_027894518.1">
    <property type="nucleotide sequence ID" value="NZ_CP027569.1"/>
</dbReference>
<feature type="domain" description="Major facilitator superfamily (MFS) profile" evidence="7">
    <location>
        <begin position="11"/>
        <end position="452"/>
    </location>
</feature>
<dbReference type="PANTHER" id="PTHR42718">
    <property type="entry name" value="MAJOR FACILITATOR SUPERFAMILY MULTIDRUG TRANSPORTER MFSC"/>
    <property type="match status" value="1"/>
</dbReference>
<evidence type="ECO:0000256" key="5">
    <source>
        <dbReference type="ARBA" id="ARBA00022989"/>
    </source>
</evidence>
<dbReference type="GO" id="GO:0005886">
    <property type="term" value="C:plasma membrane"/>
    <property type="evidence" value="ECO:0007669"/>
    <property type="project" value="UniProtKB-SubCell"/>
</dbReference>
<dbReference type="Pfam" id="PF07690">
    <property type="entry name" value="MFS_1"/>
    <property type="match status" value="2"/>
</dbReference>
<evidence type="ECO:0000256" key="4">
    <source>
        <dbReference type="ARBA" id="ARBA00022692"/>
    </source>
</evidence>
<reference evidence="8 9" key="1">
    <citation type="journal article" date="2018" name="Genome Announc.">
        <title>Complete genomes of two Megasphaera elsdenii strains, NCIMB 702410 and ATCC 25940.</title>
        <authorList>
            <person name="Hatmaker E.A."/>
            <person name="O'Dell K."/>
            <person name="Riley L.A."/>
            <person name="Klingeman D.M."/>
            <person name="Guss A.M."/>
        </authorList>
    </citation>
    <scope>NUCLEOTIDE SEQUENCE [LARGE SCALE GENOMIC DNA]</scope>
    <source>
        <strain evidence="8 9">NCIMB702410</strain>
    </source>
</reference>
<evidence type="ECO:0000313" key="8">
    <source>
        <dbReference type="EMBL" id="AVO28163.1"/>
    </source>
</evidence>
<name>A0A2S0M9Q3_MEGEL</name>
<keyword evidence="6" id="KW-0472">Membrane</keyword>
<dbReference type="Proteomes" id="UP000238358">
    <property type="component" value="Chromosome"/>
</dbReference>
<dbReference type="Gene3D" id="1.20.1720.10">
    <property type="entry name" value="Multidrug resistance protein D"/>
    <property type="match status" value="1"/>
</dbReference>
<dbReference type="PANTHER" id="PTHR42718:SF46">
    <property type="entry name" value="BLR6921 PROTEIN"/>
    <property type="match status" value="1"/>
</dbReference>
<dbReference type="CDD" id="cd17321">
    <property type="entry name" value="MFS_MMR_MDR_like"/>
    <property type="match status" value="1"/>
</dbReference>
<evidence type="ECO:0000259" key="7">
    <source>
        <dbReference type="PROSITE" id="PS50850"/>
    </source>
</evidence>
<keyword evidence="2" id="KW-0813">Transport</keyword>
<comment type="subcellular location">
    <subcellularLocation>
        <location evidence="1">Cell membrane</location>
        <topology evidence="1">Multi-pass membrane protein</topology>
    </subcellularLocation>
</comment>
<evidence type="ECO:0000256" key="2">
    <source>
        <dbReference type="ARBA" id="ARBA00022448"/>
    </source>
</evidence>
<keyword evidence="3" id="KW-1003">Cell membrane</keyword>
<keyword evidence="4" id="KW-0812">Transmembrane</keyword>
<dbReference type="SUPFAM" id="SSF103473">
    <property type="entry name" value="MFS general substrate transporter"/>
    <property type="match status" value="1"/>
</dbReference>
<organism evidence="8 9">
    <name type="scientific">Megasphaera elsdenii</name>
    <dbReference type="NCBI Taxonomy" id="907"/>
    <lineage>
        <taxon>Bacteria</taxon>
        <taxon>Bacillati</taxon>
        <taxon>Bacillota</taxon>
        <taxon>Negativicutes</taxon>
        <taxon>Veillonellales</taxon>
        <taxon>Veillonellaceae</taxon>
        <taxon>Megasphaera</taxon>
    </lineage>
</organism>
<evidence type="ECO:0000313" key="9">
    <source>
        <dbReference type="Proteomes" id="UP000238358"/>
    </source>
</evidence>
<protein>
    <submittedName>
        <fullName evidence="8">MFS transporter</fullName>
    </submittedName>
</protein>
<sequence>MQRFLSYENTILAVVMMVSFINPFTSSALTTALPGIGTDYGATDAQLSWVIELFLISSTVTIMPIGKIADRIGKRHVFFFGISVFCISSLAVYFVSSLEGLYVLRLLQGIGSASIFATSMAIVSLITQPERRGRAMGFTIAAVYCGLSVGPALGGFFSYYLGWKTIFYFIAAVCAAAWVIAAVSMTKEEWIVNANGSLDMPGSFLYAVAMIAVMVGLSEIISLWYAKYMIAVGLVVFLVFLYGEWHKKSPVLPVRIFADNRVFSFSSLAAMLNYCATFGISFLLSIYLQRITGLNARDTGLILLLQPVLMALLSPFTGSLSDRINPAILASSGMVLITIGLALLSVNVSFPSFWLIALALIIIGIGFALFTAPNNNAIMGSVTPKYYGAASSVVSTVRLIGQVLSVAIITLILSQSGTAVNADWLADHIQEAFIVFTILCAIGIVPSAARSK</sequence>
<evidence type="ECO:0000256" key="3">
    <source>
        <dbReference type="ARBA" id="ARBA00022475"/>
    </source>
</evidence>
<evidence type="ECO:0000256" key="1">
    <source>
        <dbReference type="ARBA" id="ARBA00004651"/>
    </source>
</evidence>
<dbReference type="GO" id="GO:0022857">
    <property type="term" value="F:transmembrane transporter activity"/>
    <property type="evidence" value="ECO:0007669"/>
    <property type="project" value="InterPro"/>
</dbReference>
<keyword evidence="5" id="KW-1133">Transmembrane helix</keyword>
<dbReference type="InterPro" id="IPR011701">
    <property type="entry name" value="MFS"/>
</dbReference>
<dbReference type="AlphaFoldDB" id="A0A2S0M9Q3"/>